<keyword evidence="3 5" id="KW-0479">Metal-binding</keyword>
<organism evidence="6 7">
    <name type="scientific">Diaporthe australafricana</name>
    <dbReference type="NCBI Taxonomy" id="127596"/>
    <lineage>
        <taxon>Eukaryota</taxon>
        <taxon>Fungi</taxon>
        <taxon>Dikarya</taxon>
        <taxon>Ascomycota</taxon>
        <taxon>Pezizomycotina</taxon>
        <taxon>Sordariomycetes</taxon>
        <taxon>Sordariomycetidae</taxon>
        <taxon>Diaporthales</taxon>
        <taxon>Diaporthaceae</taxon>
        <taxon>Diaporthe</taxon>
    </lineage>
</organism>
<accession>A0ABR3W007</accession>
<dbReference type="PANTHER" id="PTHR24305">
    <property type="entry name" value="CYTOCHROME P450"/>
    <property type="match status" value="1"/>
</dbReference>
<dbReference type="PRINTS" id="PR00385">
    <property type="entry name" value="P450"/>
</dbReference>
<evidence type="ECO:0000256" key="4">
    <source>
        <dbReference type="ARBA" id="ARBA00023004"/>
    </source>
</evidence>
<keyword evidence="2 5" id="KW-0349">Heme</keyword>
<dbReference type="InterPro" id="IPR050121">
    <property type="entry name" value="Cytochrome_P450_monoxygenase"/>
</dbReference>
<keyword evidence="4 5" id="KW-0408">Iron</keyword>
<comment type="caution">
    <text evidence="6">The sequence shown here is derived from an EMBL/GenBank/DDBJ whole genome shotgun (WGS) entry which is preliminary data.</text>
</comment>
<name>A0ABR3W007_9PEZI</name>
<comment type="similarity">
    <text evidence="5">Belongs to the cytochrome P450 family.</text>
</comment>
<dbReference type="PRINTS" id="PR00463">
    <property type="entry name" value="EP450I"/>
</dbReference>
<evidence type="ECO:0000313" key="7">
    <source>
        <dbReference type="Proteomes" id="UP001583177"/>
    </source>
</evidence>
<dbReference type="InterPro" id="IPR002401">
    <property type="entry name" value="Cyt_P450_E_grp-I"/>
</dbReference>
<evidence type="ECO:0008006" key="8">
    <source>
        <dbReference type="Google" id="ProtNLM"/>
    </source>
</evidence>
<dbReference type="PANTHER" id="PTHR24305:SF226">
    <property type="entry name" value="CYTOCHROME P450 MONOOXYGENASE"/>
    <property type="match status" value="1"/>
</dbReference>
<sequence length="345" mass="37848">MTERCRRLPRVGFDIVGLLAFGFQLNVQTESRHRFILKGLTAGGFRSNSYMQFPLLKQIGLDILLLGLSYSSRNRFHAFLNEMAGTRLLLGRDSRKDLVYFVAEGAEGKILNDDQLRELLFSEGLFFFPAGGDTTATTLSALFFYLSRNPGPYHKLAEEIRTTFASDAEIHGGPKLSGCRYLRACIEEALRMSPPVSGVPWRELAKGEDDPRSGEPFIVDGHVVPPGTQVGVCADGWSKESGEAALAEMHSAFAPFSVGARSCAGKAMAYLEASLVMARTLWFMDFEPAPGRLGQVGAGRPGAAGGRDRPGEFQLYDIFSATHDGPNLVFRYRGEFWKGFVAKGV</sequence>
<evidence type="ECO:0000256" key="1">
    <source>
        <dbReference type="ARBA" id="ARBA00001971"/>
    </source>
</evidence>
<evidence type="ECO:0000256" key="3">
    <source>
        <dbReference type="ARBA" id="ARBA00022723"/>
    </source>
</evidence>
<keyword evidence="5" id="KW-0503">Monooxygenase</keyword>
<evidence type="ECO:0000256" key="2">
    <source>
        <dbReference type="ARBA" id="ARBA00022617"/>
    </source>
</evidence>
<dbReference type="InterPro" id="IPR001128">
    <property type="entry name" value="Cyt_P450"/>
</dbReference>
<evidence type="ECO:0000313" key="6">
    <source>
        <dbReference type="EMBL" id="KAL1849675.1"/>
    </source>
</evidence>
<dbReference type="Gene3D" id="1.10.630.10">
    <property type="entry name" value="Cytochrome P450"/>
    <property type="match status" value="1"/>
</dbReference>
<keyword evidence="7" id="KW-1185">Reference proteome</keyword>
<dbReference type="SUPFAM" id="SSF48264">
    <property type="entry name" value="Cytochrome P450"/>
    <property type="match status" value="1"/>
</dbReference>
<reference evidence="6 7" key="1">
    <citation type="journal article" date="2024" name="IMA Fungus">
        <title>IMA Genome - F19 : A genome assembly and annotation guide to empower mycologists, including annotated draft genome sequences of Ceratocystis pirilliformis, Diaporthe australafricana, Fusarium ophioides, Paecilomyces lecythidis, and Sporothrix stenoceras.</title>
        <authorList>
            <person name="Aylward J."/>
            <person name="Wilson A.M."/>
            <person name="Visagie C.M."/>
            <person name="Spraker J."/>
            <person name="Barnes I."/>
            <person name="Buitendag C."/>
            <person name="Ceriani C."/>
            <person name="Del Mar Angel L."/>
            <person name="du Plessis D."/>
            <person name="Fuchs T."/>
            <person name="Gasser K."/>
            <person name="Kramer D."/>
            <person name="Li W."/>
            <person name="Munsamy K."/>
            <person name="Piso A."/>
            <person name="Price J.L."/>
            <person name="Sonnekus B."/>
            <person name="Thomas C."/>
            <person name="van der Nest A."/>
            <person name="van Dijk A."/>
            <person name="van Heerden A."/>
            <person name="van Vuuren N."/>
            <person name="Yilmaz N."/>
            <person name="Duong T.A."/>
            <person name="van der Merwe N.A."/>
            <person name="Wingfield M.J."/>
            <person name="Wingfield B.D."/>
        </authorList>
    </citation>
    <scope>NUCLEOTIDE SEQUENCE [LARGE SCALE GENOMIC DNA]</scope>
    <source>
        <strain evidence="6 7">CMW 18300</strain>
    </source>
</reference>
<dbReference type="InterPro" id="IPR036396">
    <property type="entry name" value="Cyt_P450_sf"/>
</dbReference>
<dbReference type="Proteomes" id="UP001583177">
    <property type="component" value="Unassembled WGS sequence"/>
</dbReference>
<proteinExistence type="inferred from homology"/>
<dbReference type="Pfam" id="PF00067">
    <property type="entry name" value="p450"/>
    <property type="match status" value="2"/>
</dbReference>
<evidence type="ECO:0000256" key="5">
    <source>
        <dbReference type="RuleBase" id="RU000461"/>
    </source>
</evidence>
<dbReference type="PROSITE" id="PS00086">
    <property type="entry name" value="CYTOCHROME_P450"/>
    <property type="match status" value="1"/>
</dbReference>
<keyword evidence="5" id="KW-0560">Oxidoreductase</keyword>
<gene>
    <name evidence="6" type="ORF">Daus18300_013176</name>
</gene>
<comment type="cofactor">
    <cofactor evidence="1">
        <name>heme</name>
        <dbReference type="ChEBI" id="CHEBI:30413"/>
    </cofactor>
</comment>
<protein>
    <recommendedName>
        <fullName evidence="8">Cytochrome P450</fullName>
    </recommendedName>
</protein>
<dbReference type="EMBL" id="JAWRVE010000196">
    <property type="protein sequence ID" value="KAL1849675.1"/>
    <property type="molecule type" value="Genomic_DNA"/>
</dbReference>
<dbReference type="InterPro" id="IPR017972">
    <property type="entry name" value="Cyt_P450_CS"/>
</dbReference>